<sequence length="325" mass="37549">MELQQLTSKNREIAEEHFVLESVCEELGSNKLIVAEIVEENKALMQSLQDNSEEASKLALELNGLKETLYYAHDEMQAERSAIDKLESTIIELTSQKNEKNHQLLQFDQQKSELAHLKHMLSDLEAEKSRFCSLLQQSECLNNALKESSTITSLDSHSSKMHELSIAADVSLIFLRAQCETWTTDLVGQLSRRLSVSLDTLKLELEASMAENQNQCNELPQRHSKQFLKTREFKRLSIHLKELKDKADAEFTQAQEKRESEAPPTAMQESLRIVFIKGQYETRMHELQHQLEISKKHSQDMLRKLQDAIDDNENRKKSDYQKHLI</sequence>
<keyword evidence="3" id="KW-1185">Reference proteome</keyword>
<accession>A0ABR1ZP20</accession>
<evidence type="ECO:0000313" key="3">
    <source>
        <dbReference type="Proteomes" id="UP001472677"/>
    </source>
</evidence>
<reference evidence="2 3" key="1">
    <citation type="journal article" date="2024" name="G3 (Bethesda)">
        <title>Genome assembly of Hibiscus sabdariffa L. provides insights into metabolisms of medicinal natural products.</title>
        <authorList>
            <person name="Kim T."/>
        </authorList>
    </citation>
    <scope>NUCLEOTIDE SEQUENCE [LARGE SCALE GENOMIC DNA]</scope>
    <source>
        <strain evidence="2">TK-2024</strain>
        <tissue evidence="2">Old leaves</tissue>
    </source>
</reference>
<organism evidence="2 3">
    <name type="scientific">Hibiscus sabdariffa</name>
    <name type="common">roselle</name>
    <dbReference type="NCBI Taxonomy" id="183260"/>
    <lineage>
        <taxon>Eukaryota</taxon>
        <taxon>Viridiplantae</taxon>
        <taxon>Streptophyta</taxon>
        <taxon>Embryophyta</taxon>
        <taxon>Tracheophyta</taxon>
        <taxon>Spermatophyta</taxon>
        <taxon>Magnoliopsida</taxon>
        <taxon>eudicotyledons</taxon>
        <taxon>Gunneridae</taxon>
        <taxon>Pentapetalae</taxon>
        <taxon>rosids</taxon>
        <taxon>malvids</taxon>
        <taxon>Malvales</taxon>
        <taxon>Malvaceae</taxon>
        <taxon>Malvoideae</taxon>
        <taxon>Hibiscus</taxon>
    </lineage>
</organism>
<proteinExistence type="predicted"/>
<keyword evidence="1" id="KW-0175">Coiled coil</keyword>
<dbReference type="Proteomes" id="UP001472677">
    <property type="component" value="Unassembled WGS sequence"/>
</dbReference>
<evidence type="ECO:0000313" key="2">
    <source>
        <dbReference type="EMBL" id="KAK8482423.1"/>
    </source>
</evidence>
<comment type="caution">
    <text evidence="2">The sequence shown here is derived from an EMBL/GenBank/DDBJ whole genome shotgun (WGS) entry which is preliminary data.</text>
</comment>
<feature type="coiled-coil region" evidence="1">
    <location>
        <begin position="198"/>
        <end position="260"/>
    </location>
</feature>
<gene>
    <name evidence="2" type="ORF">V6N12_017194</name>
</gene>
<dbReference type="PANTHER" id="PTHR34452">
    <property type="entry name" value="MYOSIN HEAVY CHAIN-RELATED PROTEIN"/>
    <property type="match status" value="1"/>
</dbReference>
<protein>
    <submittedName>
        <fullName evidence="2">Uncharacterized protein</fullName>
    </submittedName>
</protein>
<feature type="coiled-coil region" evidence="1">
    <location>
        <begin position="38"/>
        <end position="127"/>
    </location>
</feature>
<dbReference type="EMBL" id="JBBPBM010001721">
    <property type="protein sequence ID" value="KAK8482423.1"/>
    <property type="molecule type" value="Genomic_DNA"/>
</dbReference>
<name>A0ABR1ZP20_9ROSI</name>
<evidence type="ECO:0000256" key="1">
    <source>
        <dbReference type="SAM" id="Coils"/>
    </source>
</evidence>
<dbReference type="PANTHER" id="PTHR34452:SF1">
    <property type="entry name" value="SPORULATION-SPECIFIC PROTEIN"/>
    <property type="match status" value="1"/>
</dbReference>